<reference evidence="2 3" key="1">
    <citation type="journal article" date="2024" name="Nat. Commun.">
        <title>Phylogenomics reveals the evolutionary origins of lichenization in chlorophyte algae.</title>
        <authorList>
            <person name="Puginier C."/>
            <person name="Libourel C."/>
            <person name="Otte J."/>
            <person name="Skaloud P."/>
            <person name="Haon M."/>
            <person name="Grisel S."/>
            <person name="Petersen M."/>
            <person name="Berrin J.G."/>
            <person name="Delaux P.M."/>
            <person name="Dal Grande F."/>
            <person name="Keller J."/>
        </authorList>
    </citation>
    <scope>NUCLEOTIDE SEQUENCE [LARGE SCALE GENOMIC DNA]</scope>
    <source>
        <strain evidence="2 3">SAG 2043</strain>
    </source>
</reference>
<gene>
    <name evidence="2" type="ORF">WJX72_007534</name>
</gene>
<keyword evidence="1" id="KW-0812">Transmembrane</keyword>
<keyword evidence="3" id="KW-1185">Reference proteome</keyword>
<evidence type="ECO:0000256" key="1">
    <source>
        <dbReference type="SAM" id="Phobius"/>
    </source>
</evidence>
<dbReference type="AlphaFoldDB" id="A0AAW1R8P6"/>
<evidence type="ECO:0000313" key="3">
    <source>
        <dbReference type="Proteomes" id="UP001489004"/>
    </source>
</evidence>
<name>A0AAW1R8P6_9CHLO</name>
<protein>
    <submittedName>
        <fullName evidence="2">Uncharacterized protein</fullName>
    </submittedName>
</protein>
<dbReference type="EMBL" id="JALJOR010000001">
    <property type="protein sequence ID" value="KAK9829727.1"/>
    <property type="molecule type" value="Genomic_DNA"/>
</dbReference>
<keyword evidence="1" id="KW-0472">Membrane</keyword>
<feature type="transmembrane region" description="Helical" evidence="1">
    <location>
        <begin position="98"/>
        <end position="117"/>
    </location>
</feature>
<organism evidence="2 3">
    <name type="scientific">[Myrmecia] bisecta</name>
    <dbReference type="NCBI Taxonomy" id="41462"/>
    <lineage>
        <taxon>Eukaryota</taxon>
        <taxon>Viridiplantae</taxon>
        <taxon>Chlorophyta</taxon>
        <taxon>core chlorophytes</taxon>
        <taxon>Trebouxiophyceae</taxon>
        <taxon>Trebouxiales</taxon>
        <taxon>Trebouxiaceae</taxon>
        <taxon>Myrmecia</taxon>
    </lineage>
</organism>
<dbReference type="Proteomes" id="UP001489004">
    <property type="component" value="Unassembled WGS sequence"/>
</dbReference>
<feature type="transmembrane region" description="Helical" evidence="1">
    <location>
        <begin position="7"/>
        <end position="31"/>
    </location>
</feature>
<proteinExistence type="predicted"/>
<keyword evidence="1" id="KW-1133">Transmembrane helix</keyword>
<feature type="transmembrane region" description="Helical" evidence="1">
    <location>
        <begin position="232"/>
        <end position="257"/>
    </location>
</feature>
<comment type="caution">
    <text evidence="2">The sequence shown here is derived from an EMBL/GenBank/DDBJ whole genome shotgun (WGS) entry which is preliminary data.</text>
</comment>
<accession>A0AAW1R8P6</accession>
<sequence>MREGKQAVCFFLVAVAYTSSWQAVSSLLAYFKSLYGPQVLLDLNTAWLLPGIPILLLSQWDAYDSYGPALSAKLVTGMAASAALCAVFPLIASTEARLLALVTTLGLFSAVSFGSSYQLVARFPPSCTVALTTAAILLLRTQGKEQEAMLSGHSGFLLDRPHMQPAARRWSNAFSGGPDLPTTFRCSLDIPASGSPASEDCSQTSSVLERTSLLGGSDDCSQPAAVLSGRDLVAALWPAAMALFLSAGSSVLCFPFFSYLTSSVTLMSNAGLAG</sequence>
<feature type="transmembrane region" description="Helical" evidence="1">
    <location>
        <begin position="70"/>
        <end position="91"/>
    </location>
</feature>
<evidence type="ECO:0000313" key="2">
    <source>
        <dbReference type="EMBL" id="KAK9829727.1"/>
    </source>
</evidence>